<dbReference type="Proteomes" id="UP000595001">
    <property type="component" value="Chromosome"/>
</dbReference>
<keyword evidence="2" id="KW-1003">Cell membrane</keyword>
<evidence type="ECO:0000256" key="4">
    <source>
        <dbReference type="ARBA" id="ARBA00022989"/>
    </source>
</evidence>
<dbReference type="GeneID" id="60587018"/>
<feature type="transmembrane region" description="Helical" evidence="6">
    <location>
        <begin position="185"/>
        <end position="205"/>
    </location>
</feature>
<reference evidence="7 8" key="1">
    <citation type="submission" date="2020-12" db="EMBL/GenBank/DDBJ databases">
        <title>Halosimplex halophilum sp. nov. and Halosimplex salinum sp. nov., two new members of the genus Halosimplex.</title>
        <authorList>
            <person name="Cui H.L."/>
        </authorList>
    </citation>
    <scope>NUCLEOTIDE SEQUENCE [LARGE SCALE GENOMIC DNA]</scope>
    <source>
        <strain evidence="7 8">YGH94</strain>
    </source>
</reference>
<organism evidence="7 8">
    <name type="scientific">Halosimplex litoreum</name>
    <dbReference type="NCBI Taxonomy" id="1198301"/>
    <lineage>
        <taxon>Archaea</taxon>
        <taxon>Methanobacteriati</taxon>
        <taxon>Methanobacteriota</taxon>
        <taxon>Stenosarchaea group</taxon>
        <taxon>Halobacteria</taxon>
        <taxon>Halobacteriales</taxon>
        <taxon>Haloarculaceae</taxon>
        <taxon>Halosimplex</taxon>
    </lineage>
</organism>
<sequence>MSEQTTVRRLLVGLQAKLGADILRTGSKGLLLLVLTRYLLAPEEFGLLFFAISVLAVARLGANLGFAKSTARYVSDYMQSDESQIRHIVRTGVAYNLVAITVVGLALAGFHREIAALLNEPALAPFLLLGPLFVMFTSLRVFARLIFQGFNEVWWSALVSTVSSVAQLALVVGFVLLGYDAVGAFLGYIGAAALASLAGFAVLYWKFYRRLPETDAVDESLRGRILRYSFPLAGTRGAGVLTNRVDQLLIGYLLTPAAVSFYTLGKQISEFVMTPAMSLGFVVSPAYSSEKADDQLGRASRMYEKSFENIVLLYVPAATGLVLVARPTIRFVVGQEYLGAVPVIQVLSVFVVVKSIDNITNDGLDYLGRARERAVVKISGAVANFVLNVLFIPVMGVVGAAVATVLTTSAVVAVNVYIIGQELEISLWALGAATVRIAAIAAVMGGIVWAALPFVSGIPSLLAVIAAGAIAWAVMATVGGFIDPDDVETVLANIT</sequence>
<dbReference type="EMBL" id="CP065856">
    <property type="protein sequence ID" value="QPV63232.1"/>
    <property type="molecule type" value="Genomic_DNA"/>
</dbReference>
<feature type="transmembrane region" description="Helical" evidence="6">
    <location>
        <begin position="337"/>
        <end position="353"/>
    </location>
</feature>
<feature type="transmembrane region" description="Helical" evidence="6">
    <location>
        <begin position="427"/>
        <end position="452"/>
    </location>
</feature>
<evidence type="ECO:0000313" key="8">
    <source>
        <dbReference type="Proteomes" id="UP000595001"/>
    </source>
</evidence>
<evidence type="ECO:0000256" key="2">
    <source>
        <dbReference type="ARBA" id="ARBA00022475"/>
    </source>
</evidence>
<evidence type="ECO:0000256" key="3">
    <source>
        <dbReference type="ARBA" id="ARBA00022692"/>
    </source>
</evidence>
<dbReference type="RefSeq" id="WP_198062025.1">
    <property type="nucleotide sequence ID" value="NZ_CP065856.1"/>
</dbReference>
<keyword evidence="4 6" id="KW-1133">Transmembrane helix</keyword>
<feature type="transmembrane region" description="Helical" evidence="6">
    <location>
        <begin position="154"/>
        <end position="179"/>
    </location>
</feature>
<keyword evidence="3 6" id="KW-0812">Transmembrane</keyword>
<dbReference type="GO" id="GO:0005886">
    <property type="term" value="C:plasma membrane"/>
    <property type="evidence" value="ECO:0007669"/>
    <property type="project" value="UniProtKB-SubCell"/>
</dbReference>
<dbReference type="CDD" id="cd13128">
    <property type="entry name" value="MATE_Wzx_like"/>
    <property type="match status" value="1"/>
</dbReference>
<evidence type="ECO:0000313" key="7">
    <source>
        <dbReference type="EMBL" id="QPV63232.1"/>
    </source>
</evidence>
<evidence type="ECO:0000256" key="6">
    <source>
        <dbReference type="SAM" id="Phobius"/>
    </source>
</evidence>
<keyword evidence="5 6" id="KW-0472">Membrane</keyword>
<protein>
    <submittedName>
        <fullName evidence="7">Flippase</fullName>
    </submittedName>
</protein>
<proteinExistence type="predicted"/>
<comment type="subcellular location">
    <subcellularLocation>
        <location evidence="1">Cell membrane</location>
        <topology evidence="1">Multi-pass membrane protein</topology>
    </subcellularLocation>
</comment>
<dbReference type="PANTHER" id="PTHR30250:SF11">
    <property type="entry name" value="O-ANTIGEN TRANSPORTER-RELATED"/>
    <property type="match status" value="1"/>
</dbReference>
<dbReference type="InterPro" id="IPR002797">
    <property type="entry name" value="Polysacc_synth"/>
</dbReference>
<dbReference type="Pfam" id="PF01943">
    <property type="entry name" value="Polysacc_synt"/>
    <property type="match status" value="1"/>
</dbReference>
<feature type="transmembrane region" description="Helical" evidence="6">
    <location>
        <begin position="46"/>
        <end position="67"/>
    </location>
</feature>
<dbReference type="PANTHER" id="PTHR30250">
    <property type="entry name" value="PST FAMILY PREDICTED COLANIC ACID TRANSPORTER"/>
    <property type="match status" value="1"/>
</dbReference>
<name>A0A7T3FZ25_9EURY</name>
<feature type="transmembrane region" description="Helical" evidence="6">
    <location>
        <begin position="88"/>
        <end position="110"/>
    </location>
</feature>
<dbReference type="KEGG" id="hlt:I7X12_00955"/>
<evidence type="ECO:0000256" key="5">
    <source>
        <dbReference type="ARBA" id="ARBA00023136"/>
    </source>
</evidence>
<feature type="transmembrane region" description="Helical" evidence="6">
    <location>
        <begin position="374"/>
        <end position="392"/>
    </location>
</feature>
<evidence type="ECO:0000256" key="1">
    <source>
        <dbReference type="ARBA" id="ARBA00004651"/>
    </source>
</evidence>
<gene>
    <name evidence="7" type="ORF">I7X12_00955</name>
</gene>
<dbReference type="AlphaFoldDB" id="A0A7T3FZ25"/>
<dbReference type="InterPro" id="IPR050833">
    <property type="entry name" value="Poly_Biosynth_Transport"/>
</dbReference>
<feature type="transmembrane region" description="Helical" evidence="6">
    <location>
        <begin position="307"/>
        <end position="325"/>
    </location>
</feature>
<feature type="transmembrane region" description="Helical" evidence="6">
    <location>
        <begin position="458"/>
        <end position="482"/>
    </location>
</feature>
<keyword evidence="8" id="KW-1185">Reference proteome</keyword>
<accession>A0A7T3FZ25</accession>
<feature type="transmembrane region" description="Helical" evidence="6">
    <location>
        <begin position="122"/>
        <end position="142"/>
    </location>
</feature>
<dbReference type="OrthoDB" id="202076at2157"/>
<feature type="transmembrane region" description="Helical" evidence="6">
    <location>
        <begin position="398"/>
        <end position="420"/>
    </location>
</feature>